<protein>
    <submittedName>
        <fullName evidence="2">3-methyladenine DNA glycosylase AlkD</fullName>
    </submittedName>
</protein>
<comment type="caution">
    <text evidence="2">The sequence shown here is derived from an EMBL/GenBank/DDBJ whole genome shotgun (WGS) entry which is preliminary data.</text>
</comment>
<dbReference type="SUPFAM" id="SSF48371">
    <property type="entry name" value="ARM repeat"/>
    <property type="match status" value="1"/>
</dbReference>
<accession>A0A841H2V6</accession>
<feature type="compositionally biased region" description="Low complexity" evidence="1">
    <location>
        <begin position="26"/>
        <end position="45"/>
    </location>
</feature>
<gene>
    <name evidence="2" type="ORF">HNQ61_003954</name>
</gene>
<dbReference type="Pfam" id="PF08713">
    <property type="entry name" value="DNA_alkylation"/>
    <property type="match status" value="1"/>
</dbReference>
<dbReference type="InterPro" id="IPR016024">
    <property type="entry name" value="ARM-type_fold"/>
</dbReference>
<dbReference type="EMBL" id="JACHIA010000014">
    <property type="protein sequence ID" value="MBB6072292.1"/>
    <property type="molecule type" value="Genomic_DNA"/>
</dbReference>
<feature type="region of interest" description="Disordered" evidence="1">
    <location>
        <begin position="1"/>
        <end position="54"/>
    </location>
</feature>
<dbReference type="PANTHER" id="PTHR41291">
    <property type="entry name" value="DNA ALKYLATION REPAIR PROTEIN"/>
    <property type="match status" value="1"/>
</dbReference>
<dbReference type="AlphaFoldDB" id="A0A841H2V6"/>
<dbReference type="InterPro" id="IPR014825">
    <property type="entry name" value="DNA_alkylation"/>
</dbReference>
<sequence length="264" mass="28920">MFRRGARRDADQAAAGSDPRDRWPDRGSSSAGSAPDSRSPSASPPGKDDPMSSAADAQGLLERLASTKPNNTQIRAIAKEHGKNAEVAAHLWNSGGFSARMLSYLMLELKAVDAPYIGRLLSDIEAVADAREQSQLLDWLIANVIMKKAALKAETAEWISGPSAVRQRVYWSVQARSIQAENHDHNERLLQHIERELPSAGPLQWNMNWCAAQIGIADERLRARCIALGERLGLYRDYPVSKGCTSPFLPIWIGAVVGKQARAE</sequence>
<reference evidence="2 3" key="1">
    <citation type="submission" date="2020-08" db="EMBL/GenBank/DDBJ databases">
        <title>Genomic Encyclopedia of Type Strains, Phase IV (KMG-IV): sequencing the most valuable type-strain genomes for metagenomic binning, comparative biology and taxonomic classification.</title>
        <authorList>
            <person name="Goeker M."/>
        </authorList>
    </citation>
    <scope>NUCLEOTIDE SEQUENCE [LARGE SCALE GENOMIC DNA]</scope>
    <source>
        <strain evidence="2 3">DSM 29007</strain>
    </source>
</reference>
<evidence type="ECO:0000256" key="1">
    <source>
        <dbReference type="SAM" id="MobiDB-lite"/>
    </source>
</evidence>
<organism evidence="2 3">
    <name type="scientific">Longimicrobium terrae</name>
    <dbReference type="NCBI Taxonomy" id="1639882"/>
    <lineage>
        <taxon>Bacteria</taxon>
        <taxon>Pseudomonadati</taxon>
        <taxon>Gemmatimonadota</taxon>
        <taxon>Longimicrobiia</taxon>
        <taxon>Longimicrobiales</taxon>
        <taxon>Longimicrobiaceae</taxon>
        <taxon>Longimicrobium</taxon>
    </lineage>
</organism>
<proteinExistence type="predicted"/>
<evidence type="ECO:0000313" key="2">
    <source>
        <dbReference type="EMBL" id="MBB6072292.1"/>
    </source>
</evidence>
<dbReference type="PANTHER" id="PTHR41291:SF1">
    <property type="entry name" value="DNA ALKYLATION REPAIR PROTEIN"/>
    <property type="match status" value="1"/>
</dbReference>
<dbReference type="Proteomes" id="UP000582837">
    <property type="component" value="Unassembled WGS sequence"/>
</dbReference>
<keyword evidence="3" id="KW-1185">Reference proteome</keyword>
<name>A0A841H2V6_9BACT</name>
<evidence type="ECO:0000313" key="3">
    <source>
        <dbReference type="Proteomes" id="UP000582837"/>
    </source>
</evidence>